<evidence type="ECO:0000256" key="2">
    <source>
        <dbReference type="ARBA" id="ARBA00022747"/>
    </source>
</evidence>
<dbReference type="RefSeq" id="WP_051502734.1">
    <property type="nucleotide sequence ID" value="NZ_JACJTA010000038.1"/>
</dbReference>
<dbReference type="Pfam" id="PF01420">
    <property type="entry name" value="Methylase_S"/>
    <property type="match status" value="2"/>
</dbReference>
<evidence type="ECO:0000313" key="6">
    <source>
        <dbReference type="Proteomes" id="UP000660380"/>
    </source>
</evidence>
<keyword evidence="2" id="KW-0680">Restriction system</keyword>
<dbReference type="InterPro" id="IPR052021">
    <property type="entry name" value="Type-I_RS_S_subunit"/>
</dbReference>
<dbReference type="PANTHER" id="PTHR30408:SF12">
    <property type="entry name" value="TYPE I RESTRICTION ENZYME MJAVIII SPECIFICITY SUBUNIT"/>
    <property type="match status" value="1"/>
</dbReference>
<comment type="similarity">
    <text evidence="1">Belongs to the type-I restriction system S methylase family.</text>
</comment>
<evidence type="ECO:0000259" key="4">
    <source>
        <dbReference type="Pfam" id="PF01420"/>
    </source>
</evidence>
<organism evidence="5 6">
    <name type="scientific">Scytonema hofmannii FACHB-248</name>
    <dbReference type="NCBI Taxonomy" id="1842502"/>
    <lineage>
        <taxon>Bacteria</taxon>
        <taxon>Bacillati</taxon>
        <taxon>Cyanobacteriota</taxon>
        <taxon>Cyanophyceae</taxon>
        <taxon>Nostocales</taxon>
        <taxon>Scytonemataceae</taxon>
        <taxon>Scytonema</taxon>
    </lineage>
</organism>
<evidence type="ECO:0000256" key="3">
    <source>
        <dbReference type="ARBA" id="ARBA00023125"/>
    </source>
</evidence>
<dbReference type="Gene3D" id="3.90.220.20">
    <property type="entry name" value="DNA methylase specificity domains"/>
    <property type="match status" value="2"/>
</dbReference>
<dbReference type="Proteomes" id="UP000660380">
    <property type="component" value="Unassembled WGS sequence"/>
</dbReference>
<dbReference type="InterPro" id="IPR044946">
    <property type="entry name" value="Restrct_endonuc_typeI_TRD_sf"/>
</dbReference>
<name>A0ABR8GSA4_9CYAN</name>
<feature type="domain" description="Type I restriction modification DNA specificity" evidence="4">
    <location>
        <begin position="9"/>
        <end position="80"/>
    </location>
</feature>
<keyword evidence="5" id="KW-0540">Nuclease</keyword>
<proteinExistence type="inferred from homology"/>
<dbReference type="InterPro" id="IPR000055">
    <property type="entry name" value="Restrct_endonuc_typeI_TRD"/>
</dbReference>
<keyword evidence="6" id="KW-1185">Reference proteome</keyword>
<dbReference type="EMBL" id="JACJTA010000038">
    <property type="protein sequence ID" value="MBD2606349.1"/>
    <property type="molecule type" value="Genomic_DNA"/>
</dbReference>
<protein>
    <submittedName>
        <fullName evidence="5">Restriction endonuclease subunit S</fullName>
    </submittedName>
</protein>
<comment type="caution">
    <text evidence="5">The sequence shown here is derived from an EMBL/GenBank/DDBJ whole genome shotgun (WGS) entry which is preliminary data.</text>
</comment>
<keyword evidence="5" id="KW-0378">Hydrolase</keyword>
<dbReference type="SUPFAM" id="SSF116734">
    <property type="entry name" value="DNA methylase specificity domain"/>
    <property type="match status" value="2"/>
</dbReference>
<dbReference type="CDD" id="cd17256">
    <property type="entry name" value="RMtype1_S_EcoJA65PI-TRD1-CR1_like"/>
    <property type="match status" value="1"/>
</dbReference>
<dbReference type="GO" id="GO:0004519">
    <property type="term" value="F:endonuclease activity"/>
    <property type="evidence" value="ECO:0007669"/>
    <property type="project" value="UniProtKB-KW"/>
</dbReference>
<feature type="domain" description="Type I restriction modification DNA specificity" evidence="4">
    <location>
        <begin position="113"/>
        <end position="292"/>
    </location>
</feature>
<keyword evidence="5" id="KW-0255">Endonuclease</keyword>
<reference evidence="5 6" key="1">
    <citation type="journal article" date="2020" name="ISME J.">
        <title>Comparative genomics reveals insights into cyanobacterial evolution and habitat adaptation.</title>
        <authorList>
            <person name="Chen M.Y."/>
            <person name="Teng W.K."/>
            <person name="Zhao L."/>
            <person name="Hu C.X."/>
            <person name="Zhou Y.K."/>
            <person name="Han B.P."/>
            <person name="Song L.R."/>
            <person name="Shu W.S."/>
        </authorList>
    </citation>
    <scope>NUCLEOTIDE SEQUENCE [LARGE SCALE GENOMIC DNA]</scope>
    <source>
        <strain evidence="5 6">FACHB-248</strain>
    </source>
</reference>
<evidence type="ECO:0000256" key="1">
    <source>
        <dbReference type="ARBA" id="ARBA00010923"/>
    </source>
</evidence>
<gene>
    <name evidence="5" type="ORF">H6G81_17885</name>
</gene>
<sequence>MKCSPEVEPQFLFHWLRGKSYEILGLADEAAHGTKRLQTDRLKNLPLHLPPLSTQKKIAGILSGYDDLIENNTRRIKILEEMAQTLYHEWFVKFRFPGHEHTKMVDSELGLIPEDWKVIDIGKIAKVKGGKRLPKGKTLLNDKTAHPYIRVKDMSDSGLDTSDIKYIDEEIHQYIKRYIISNEDIYISIAGTIGRVGIIPKSLSGANLTENAAKICEIKEIDYRLLLSYLRTEAGQAQIASKVVGTSQPKLALFRIEEILLTLPPISIQNKITSFFANTYEQIENLKVKNQNLRQTRDLLLPKLISGEIDVEHLEIITEDIAA</sequence>
<dbReference type="PANTHER" id="PTHR30408">
    <property type="entry name" value="TYPE-1 RESTRICTION ENZYME ECOKI SPECIFICITY PROTEIN"/>
    <property type="match status" value="1"/>
</dbReference>
<evidence type="ECO:0000313" key="5">
    <source>
        <dbReference type="EMBL" id="MBD2606349.1"/>
    </source>
</evidence>
<keyword evidence="3" id="KW-0238">DNA-binding</keyword>
<accession>A0ABR8GSA4</accession>
<dbReference type="Gene3D" id="1.10.287.1120">
    <property type="entry name" value="Bipartite methylase S protein"/>
    <property type="match status" value="1"/>
</dbReference>